<organism evidence="3 4">
    <name type="scientific">Candidatus Desulfatibia vada</name>
    <dbReference type="NCBI Taxonomy" id="2841696"/>
    <lineage>
        <taxon>Bacteria</taxon>
        <taxon>Pseudomonadati</taxon>
        <taxon>Thermodesulfobacteriota</taxon>
        <taxon>Desulfobacteria</taxon>
        <taxon>Desulfobacterales</taxon>
        <taxon>Desulfobacterales incertae sedis</taxon>
        <taxon>Candidatus Desulfatibia</taxon>
    </lineage>
</organism>
<keyword evidence="3" id="KW-0808">Transferase</keyword>
<reference evidence="3 4" key="1">
    <citation type="submission" date="2020-08" db="EMBL/GenBank/DDBJ databases">
        <title>Bridging the membrane lipid divide: bacteria of the FCB group superphylum have the potential to synthesize archaeal ether lipids.</title>
        <authorList>
            <person name="Villanueva L."/>
            <person name="Von Meijenfeldt F.A.B."/>
            <person name="Westbye A.B."/>
            <person name="Yadav S."/>
            <person name="Hopmans E.C."/>
            <person name="Dutilh B.E."/>
            <person name="Sinninghe Damste J.S."/>
        </authorList>
    </citation>
    <scope>NUCLEOTIDE SEQUENCE [LARGE SCALE GENOMIC DNA]</scope>
    <source>
        <strain evidence="3">NIOZ-UU17</strain>
    </source>
</reference>
<dbReference type="PANTHER" id="PTHR34383">
    <property type="entry name" value="POLYPHOSPHATE:AMP PHOSPHOTRANSFERASE-RELATED"/>
    <property type="match status" value="1"/>
</dbReference>
<dbReference type="EMBL" id="JACNIG010000093">
    <property type="protein sequence ID" value="MBC8430915.1"/>
    <property type="molecule type" value="Genomic_DNA"/>
</dbReference>
<name>A0A8J6NW56_9BACT</name>
<gene>
    <name evidence="3" type="ORF">H8D96_03250</name>
</gene>
<dbReference type="AlphaFoldDB" id="A0A8J6NW56"/>
<evidence type="ECO:0000313" key="4">
    <source>
        <dbReference type="Proteomes" id="UP000605201"/>
    </source>
</evidence>
<evidence type="ECO:0000259" key="2">
    <source>
        <dbReference type="Pfam" id="PF03976"/>
    </source>
</evidence>
<sequence>MVKKSESKSSSAGHDKQNRKEKRSVKRINGPTAQHKGAENKVDSKFKYADSKKQVLKIPKLSKKKEKEGIIKGALEKHYCAEELQPYQAELIKMQRHLENTGKKMVVLFDGRDASGKGGTIRRIVRYMNEKRYRVVALGKPNEQQKTELHIKRYIEHFPHAGEIVLFDRSWYNRALVESVMGFCTKAQYKRFMKKVIIYEQNFLEDAGKTILIKLYFSVTKDEQNRRFKRRKNDPLRQWKLSEVDLQAQELWNEFTIKKFMLLKKTHTKKSPWWVIRSDNKHLARRETMKLILNSGRYKGRSRKLNFIPDSAIVIPGDKELKEMKKQRKKHGRFLA</sequence>
<evidence type="ECO:0000313" key="3">
    <source>
        <dbReference type="EMBL" id="MBC8430915.1"/>
    </source>
</evidence>
<dbReference type="InterPro" id="IPR027417">
    <property type="entry name" value="P-loop_NTPase"/>
</dbReference>
<keyword evidence="3" id="KW-0418">Kinase</keyword>
<feature type="domain" description="Polyphosphate kinase-2-related" evidence="2">
    <location>
        <begin position="76"/>
        <end position="299"/>
    </location>
</feature>
<dbReference type="GO" id="GO:0016301">
    <property type="term" value="F:kinase activity"/>
    <property type="evidence" value="ECO:0007669"/>
    <property type="project" value="UniProtKB-KW"/>
</dbReference>
<evidence type="ECO:0000256" key="1">
    <source>
        <dbReference type="SAM" id="MobiDB-lite"/>
    </source>
</evidence>
<dbReference type="InterPro" id="IPR022488">
    <property type="entry name" value="PPK2-related"/>
</dbReference>
<accession>A0A8J6NW56</accession>
<dbReference type="PANTHER" id="PTHR34383:SF1">
    <property type="entry name" value="ADP-POLYPHOSPHATE PHOSPHOTRANSFERASE"/>
    <property type="match status" value="1"/>
</dbReference>
<dbReference type="Pfam" id="PF03976">
    <property type="entry name" value="PPK2"/>
    <property type="match status" value="1"/>
</dbReference>
<feature type="region of interest" description="Disordered" evidence="1">
    <location>
        <begin position="1"/>
        <end position="45"/>
    </location>
</feature>
<dbReference type="Gene3D" id="3.40.50.300">
    <property type="entry name" value="P-loop containing nucleotide triphosphate hydrolases"/>
    <property type="match status" value="1"/>
</dbReference>
<feature type="compositionally biased region" description="Basic and acidic residues" evidence="1">
    <location>
        <begin position="1"/>
        <end position="18"/>
    </location>
</feature>
<dbReference type="SUPFAM" id="SSF52540">
    <property type="entry name" value="P-loop containing nucleoside triphosphate hydrolases"/>
    <property type="match status" value="1"/>
</dbReference>
<feature type="compositionally biased region" description="Basic and acidic residues" evidence="1">
    <location>
        <begin position="36"/>
        <end position="45"/>
    </location>
</feature>
<comment type="caution">
    <text evidence="3">The sequence shown here is derived from an EMBL/GenBank/DDBJ whole genome shotgun (WGS) entry which is preliminary data.</text>
</comment>
<proteinExistence type="predicted"/>
<dbReference type="Proteomes" id="UP000605201">
    <property type="component" value="Unassembled WGS sequence"/>
</dbReference>
<protein>
    <submittedName>
        <fullName evidence="3">Polyphosphate kinase 2</fullName>
    </submittedName>
</protein>